<comment type="caution">
    <text evidence="1">The sequence shown here is derived from an EMBL/GenBank/DDBJ whole genome shotgun (WGS) entry which is preliminary data.</text>
</comment>
<gene>
    <name evidence="1" type="ORF">LTR97_011880</name>
</gene>
<name>A0AAN7VLB3_9PEZI</name>
<protein>
    <submittedName>
        <fullName evidence="1">Uncharacterized protein</fullName>
    </submittedName>
</protein>
<sequence length="235" mass="26176">MTAHDSQAPECYQHISATRYLSHNVSMMTDVPLVLLPASTTFDHRFCRTRSSIDTNKAACCTARHHPLAHPPRNYTLSRAPRHPPPPLHAYDALSQWHSRLAFLEAMARCWHPHGRSPISISEYLRAGTLSIDLKVVVRVVSSVLLDDCEKILAAVSIPFGLHNAEILQVDYTGTHVMLHDIRIEVADVREVVQEIDGQACKLLLLLAFGVFDGHSVLYAREVGTVHGECTAYRG</sequence>
<dbReference type="AlphaFoldDB" id="A0AAN7VLB3"/>
<accession>A0AAN7VLB3</accession>
<dbReference type="Proteomes" id="UP001310594">
    <property type="component" value="Unassembled WGS sequence"/>
</dbReference>
<evidence type="ECO:0000313" key="2">
    <source>
        <dbReference type="Proteomes" id="UP001310594"/>
    </source>
</evidence>
<evidence type="ECO:0000313" key="1">
    <source>
        <dbReference type="EMBL" id="KAK5691228.1"/>
    </source>
</evidence>
<organism evidence="1 2">
    <name type="scientific">Elasticomyces elasticus</name>
    <dbReference type="NCBI Taxonomy" id="574655"/>
    <lineage>
        <taxon>Eukaryota</taxon>
        <taxon>Fungi</taxon>
        <taxon>Dikarya</taxon>
        <taxon>Ascomycota</taxon>
        <taxon>Pezizomycotina</taxon>
        <taxon>Dothideomycetes</taxon>
        <taxon>Dothideomycetidae</taxon>
        <taxon>Mycosphaerellales</taxon>
        <taxon>Teratosphaeriaceae</taxon>
        <taxon>Elasticomyces</taxon>
    </lineage>
</organism>
<reference evidence="1" key="1">
    <citation type="submission" date="2023-08" db="EMBL/GenBank/DDBJ databases">
        <title>Black Yeasts Isolated from many extreme environments.</title>
        <authorList>
            <person name="Coleine C."/>
            <person name="Stajich J.E."/>
            <person name="Selbmann L."/>
        </authorList>
    </citation>
    <scope>NUCLEOTIDE SEQUENCE</scope>
    <source>
        <strain evidence="1">CCFEE 5810</strain>
    </source>
</reference>
<proteinExistence type="predicted"/>
<dbReference type="EMBL" id="JAVRQU010000022">
    <property type="protein sequence ID" value="KAK5691228.1"/>
    <property type="molecule type" value="Genomic_DNA"/>
</dbReference>